<protein>
    <submittedName>
        <fullName evidence="1">Membrane protein</fullName>
    </submittedName>
</protein>
<name>A0ABR5DMV2_9FLAO</name>
<keyword evidence="2" id="KW-1185">Reference proteome</keyword>
<evidence type="ECO:0000313" key="2">
    <source>
        <dbReference type="Proteomes" id="UP000033497"/>
    </source>
</evidence>
<dbReference type="Proteomes" id="UP000033497">
    <property type="component" value="Unassembled WGS sequence"/>
</dbReference>
<dbReference type="EMBL" id="JSVU01000001">
    <property type="protein sequence ID" value="KJJ40105.1"/>
    <property type="molecule type" value="Genomic_DNA"/>
</dbReference>
<gene>
    <name evidence="1" type="ORF">MB09_01040</name>
</gene>
<evidence type="ECO:0000313" key="1">
    <source>
        <dbReference type="EMBL" id="KJJ40105.1"/>
    </source>
</evidence>
<accession>A0ABR5DMV2</accession>
<comment type="caution">
    <text evidence="1">The sequence shown here is derived from an EMBL/GenBank/DDBJ whole genome shotgun (WGS) entry which is preliminary data.</text>
</comment>
<proteinExistence type="predicted"/>
<dbReference type="RefSeq" id="WP_045079326.1">
    <property type="nucleotide sequence ID" value="NZ_JSVU01000001.1"/>
</dbReference>
<organism evidence="1 2">
    <name type="scientific">Aequorivita vladivostokensis</name>
    <dbReference type="NCBI Taxonomy" id="171194"/>
    <lineage>
        <taxon>Bacteria</taxon>
        <taxon>Pseudomonadati</taxon>
        <taxon>Bacteroidota</taxon>
        <taxon>Flavobacteriia</taxon>
        <taxon>Flavobacteriales</taxon>
        <taxon>Flavobacteriaceae</taxon>
        <taxon>Aequorivita</taxon>
    </lineage>
</organism>
<reference evidence="1 2" key="1">
    <citation type="submission" date="2014-10" db="EMBL/GenBank/DDBJ databases">
        <title>Genome sequencing of Vitellibacter vladivostokensis KMM 3516.</title>
        <authorList>
            <person name="Thevarajoo S."/>
            <person name="Selvaratnam C."/>
            <person name="Goh K.M."/>
            <person name="Chong C.S."/>
        </authorList>
    </citation>
    <scope>NUCLEOTIDE SEQUENCE [LARGE SCALE GENOMIC DNA]</scope>
    <source>
        <strain evidence="1 2">KMM 3516</strain>
    </source>
</reference>
<sequence>MKKYIVLGILFLLPITAYVFFASGQNNFATLPLLTQSVAELNNFETLDGKPVQLENRITVLGFFGKDLNAHRAYAYNLAHKIYGKNHQFNEFQFVILLPKGTEAQARNIETKLKQIAPIDAWFFAFGEEQDIRRVFESLKSDISLDANISTPYVFIVDKERNLRGRDDDDDEGIMYGFDSSNIAEINNKMSDDVKVLLAEYRRALKKYNSNREI</sequence>